<reference evidence="3" key="1">
    <citation type="submission" date="2022-01" db="EMBL/GenBank/DDBJ databases">
        <authorList>
            <person name="King R."/>
        </authorList>
    </citation>
    <scope>NUCLEOTIDE SEQUENCE</scope>
</reference>
<dbReference type="EMBL" id="OU895877">
    <property type="protein sequence ID" value="CAG9797306.1"/>
    <property type="molecule type" value="Genomic_DNA"/>
</dbReference>
<feature type="signal peptide" evidence="2">
    <location>
        <begin position="1"/>
        <end position="16"/>
    </location>
</feature>
<dbReference type="Proteomes" id="UP001153620">
    <property type="component" value="Chromosome 1"/>
</dbReference>
<keyword evidence="4" id="KW-1185">Reference proteome</keyword>
<protein>
    <submittedName>
        <fullName evidence="3">Uncharacterized protein</fullName>
    </submittedName>
</protein>
<organism evidence="3 4">
    <name type="scientific">Chironomus riparius</name>
    <dbReference type="NCBI Taxonomy" id="315576"/>
    <lineage>
        <taxon>Eukaryota</taxon>
        <taxon>Metazoa</taxon>
        <taxon>Ecdysozoa</taxon>
        <taxon>Arthropoda</taxon>
        <taxon>Hexapoda</taxon>
        <taxon>Insecta</taxon>
        <taxon>Pterygota</taxon>
        <taxon>Neoptera</taxon>
        <taxon>Endopterygota</taxon>
        <taxon>Diptera</taxon>
        <taxon>Nematocera</taxon>
        <taxon>Chironomoidea</taxon>
        <taxon>Chironomidae</taxon>
        <taxon>Chironominae</taxon>
        <taxon>Chironomus</taxon>
    </lineage>
</organism>
<feature type="chain" id="PRO_5040509679" evidence="2">
    <location>
        <begin position="17"/>
        <end position="121"/>
    </location>
</feature>
<reference evidence="3" key="2">
    <citation type="submission" date="2022-10" db="EMBL/GenBank/DDBJ databases">
        <authorList>
            <consortium name="ENA_rothamsted_submissions"/>
            <consortium name="culmorum"/>
            <person name="King R."/>
        </authorList>
    </citation>
    <scope>NUCLEOTIDE SEQUENCE</scope>
</reference>
<evidence type="ECO:0000256" key="2">
    <source>
        <dbReference type="SAM" id="SignalP"/>
    </source>
</evidence>
<evidence type="ECO:0000313" key="4">
    <source>
        <dbReference type="Proteomes" id="UP001153620"/>
    </source>
</evidence>
<sequence>MKFLIILALFTAIVLTHPVEEFSQDQEMAEPLLFVADLDFNNLDYENVESGRQKRQFDGFPNHFFHGQFNGQNSIYPTEIGFSGQQRAGFSGQQGAGFSGQNVGISTGNQGHSGRGHYSGK</sequence>
<gene>
    <name evidence="3" type="ORF">CHIRRI_LOCUS305</name>
</gene>
<name>A0A9N9RI98_9DIPT</name>
<proteinExistence type="predicted"/>
<dbReference type="AlphaFoldDB" id="A0A9N9RI98"/>
<evidence type="ECO:0000256" key="1">
    <source>
        <dbReference type="SAM" id="MobiDB-lite"/>
    </source>
</evidence>
<evidence type="ECO:0000313" key="3">
    <source>
        <dbReference type="EMBL" id="CAG9797306.1"/>
    </source>
</evidence>
<keyword evidence="2" id="KW-0732">Signal</keyword>
<feature type="region of interest" description="Disordered" evidence="1">
    <location>
        <begin position="87"/>
        <end position="121"/>
    </location>
</feature>
<accession>A0A9N9RI98</accession>